<gene>
    <name evidence="2" type="ORF">J0M35_19085</name>
</gene>
<reference evidence="2" key="1">
    <citation type="submission" date="2021-02" db="EMBL/GenBank/DDBJ databases">
        <title>Genome-Resolved Metagenomics of a Microbial Community Performing Photosynthetic Biological Nutrient Removal.</title>
        <authorList>
            <person name="Mcdaniel E.A."/>
        </authorList>
    </citation>
    <scope>NUCLEOTIDE SEQUENCE</scope>
    <source>
        <strain evidence="2">UWPOB_OBS1</strain>
    </source>
</reference>
<sequence length="293" mass="32785">MAFGNASALAYRVEGVSSADGKVILECNYHRVKLLPGNLILAEELNLLVPERPSHRCKILTASGIEITPPLPPDCTLKDIYIDSEAVPRSTLKPGLLKLPSSTILTIAGPDGFGLCTPYGKTTLEPKFHMIGQPINGLFPVFKNDQSNLQIEFILDAKSRNYQKLAVTDRTRALFYTDIGESTNTQESSRSSITARNPEKAENPEKTEDWQKAQEPLTITRKEIPRYQNIQGSTGDYWICGNANKSARQNLSKQSPTSPQTLRHPAAHREHAARQSHFESPDWHRCIRPWRDN</sequence>
<proteinExistence type="predicted"/>
<evidence type="ECO:0000313" key="2">
    <source>
        <dbReference type="EMBL" id="MBN8662482.1"/>
    </source>
</evidence>
<dbReference type="AlphaFoldDB" id="A0A8J7PCV4"/>
<dbReference type="Proteomes" id="UP000664277">
    <property type="component" value="Unassembled WGS sequence"/>
</dbReference>
<feature type="region of interest" description="Disordered" evidence="1">
    <location>
        <begin position="184"/>
        <end position="219"/>
    </location>
</feature>
<feature type="compositionally biased region" description="Basic and acidic residues" evidence="1">
    <location>
        <begin position="197"/>
        <end position="212"/>
    </location>
</feature>
<name>A0A8J7PCV4_9BACT</name>
<dbReference type="EMBL" id="JAFLCK010000040">
    <property type="protein sequence ID" value="MBN8662482.1"/>
    <property type="molecule type" value="Genomic_DNA"/>
</dbReference>
<comment type="caution">
    <text evidence="2">The sequence shown here is derived from an EMBL/GenBank/DDBJ whole genome shotgun (WGS) entry which is preliminary data.</text>
</comment>
<feature type="compositionally biased region" description="Basic and acidic residues" evidence="1">
    <location>
        <begin position="267"/>
        <end position="280"/>
    </location>
</feature>
<accession>A0A8J7PCV4</accession>
<evidence type="ECO:0000313" key="3">
    <source>
        <dbReference type="Proteomes" id="UP000664277"/>
    </source>
</evidence>
<feature type="compositionally biased region" description="Polar residues" evidence="1">
    <location>
        <begin position="184"/>
        <end position="195"/>
    </location>
</feature>
<evidence type="ECO:0000256" key="1">
    <source>
        <dbReference type="SAM" id="MobiDB-lite"/>
    </source>
</evidence>
<organism evidence="2 3">
    <name type="scientific">Candidatus Obscuribacter phosphatis</name>
    <dbReference type="NCBI Taxonomy" id="1906157"/>
    <lineage>
        <taxon>Bacteria</taxon>
        <taxon>Bacillati</taxon>
        <taxon>Candidatus Melainabacteria</taxon>
        <taxon>Candidatus Obscuribacterales</taxon>
        <taxon>Candidatus Obscuribacteraceae</taxon>
        <taxon>Candidatus Obscuribacter</taxon>
    </lineage>
</organism>
<protein>
    <submittedName>
        <fullName evidence="2">Uncharacterized protein</fullName>
    </submittedName>
</protein>
<feature type="compositionally biased region" description="Polar residues" evidence="1">
    <location>
        <begin position="248"/>
        <end position="261"/>
    </location>
</feature>
<feature type="region of interest" description="Disordered" evidence="1">
    <location>
        <begin position="248"/>
        <end position="280"/>
    </location>
</feature>